<keyword evidence="4" id="KW-1185">Reference proteome</keyword>
<dbReference type="InterPro" id="IPR029068">
    <property type="entry name" value="Glyas_Bleomycin-R_OHBP_Dase"/>
</dbReference>
<dbReference type="Proteomes" id="UP001500945">
    <property type="component" value="Unassembled WGS sequence"/>
</dbReference>
<dbReference type="SUPFAM" id="SSF54593">
    <property type="entry name" value="Glyoxalase/Bleomycin resistance protein/Dihydroxybiphenyl dioxygenase"/>
    <property type="match status" value="1"/>
</dbReference>
<sequence length="166" mass="17882">MDTTTTRTTTTATTPTGAEPTGAAAPTASLAVANCFLVVDDHDKALTFYRDVLGFTVTRDVTNGDFRWLSVSTPQQPDLEITIQSVGIYPGCSDEDRAAMDTLLAKGLLSPLIFRCDDVDAVFEHVRAAGGEVLQEPMDQFYGVRDCAFRDPAGNMLRFNTVLPGA</sequence>
<feature type="domain" description="VOC" evidence="2">
    <location>
        <begin position="31"/>
        <end position="162"/>
    </location>
</feature>
<dbReference type="Gene3D" id="3.10.180.10">
    <property type="entry name" value="2,3-Dihydroxybiphenyl 1,2-Dioxygenase, domain 1"/>
    <property type="match status" value="1"/>
</dbReference>
<evidence type="ECO:0000256" key="1">
    <source>
        <dbReference type="SAM" id="MobiDB-lite"/>
    </source>
</evidence>
<dbReference type="InterPro" id="IPR037523">
    <property type="entry name" value="VOC_core"/>
</dbReference>
<evidence type="ECO:0000313" key="4">
    <source>
        <dbReference type="Proteomes" id="UP001500945"/>
    </source>
</evidence>
<reference evidence="4" key="1">
    <citation type="journal article" date="2019" name="Int. J. Syst. Evol. Microbiol.">
        <title>The Global Catalogue of Microorganisms (GCM) 10K type strain sequencing project: providing services to taxonomists for standard genome sequencing and annotation.</title>
        <authorList>
            <consortium name="The Broad Institute Genomics Platform"/>
            <consortium name="The Broad Institute Genome Sequencing Center for Infectious Disease"/>
            <person name="Wu L."/>
            <person name="Ma J."/>
        </authorList>
    </citation>
    <scope>NUCLEOTIDE SEQUENCE [LARGE SCALE GENOMIC DNA]</scope>
    <source>
        <strain evidence="4">JCM 17809</strain>
    </source>
</reference>
<dbReference type="Pfam" id="PF00903">
    <property type="entry name" value="Glyoxalase"/>
    <property type="match status" value="1"/>
</dbReference>
<evidence type="ECO:0000313" key="3">
    <source>
        <dbReference type="EMBL" id="GAA4404085.1"/>
    </source>
</evidence>
<organism evidence="3 4">
    <name type="scientific">Fodinibacter luteus</name>
    <dbReference type="NCBI Taxonomy" id="552064"/>
    <lineage>
        <taxon>Bacteria</taxon>
        <taxon>Bacillati</taxon>
        <taxon>Actinomycetota</taxon>
        <taxon>Actinomycetes</taxon>
        <taxon>Micrococcales</taxon>
        <taxon>Intrasporangiaceae</taxon>
        <taxon>Fodinibacter (ex Wang et al. 2009)</taxon>
    </lineage>
</organism>
<feature type="region of interest" description="Disordered" evidence="1">
    <location>
        <begin position="1"/>
        <end position="23"/>
    </location>
</feature>
<name>A0ABP8KD10_9MICO</name>
<evidence type="ECO:0000259" key="2">
    <source>
        <dbReference type="PROSITE" id="PS51819"/>
    </source>
</evidence>
<proteinExistence type="predicted"/>
<protein>
    <submittedName>
        <fullName evidence="3">VOC family protein</fullName>
    </submittedName>
</protein>
<comment type="caution">
    <text evidence="3">The sequence shown here is derived from an EMBL/GenBank/DDBJ whole genome shotgun (WGS) entry which is preliminary data.</text>
</comment>
<dbReference type="PROSITE" id="PS51819">
    <property type="entry name" value="VOC"/>
    <property type="match status" value="1"/>
</dbReference>
<gene>
    <name evidence="3" type="ORF">GCM10023168_16240</name>
</gene>
<dbReference type="PANTHER" id="PTHR36437">
    <property type="entry name" value="GLYOXALASE/BLEOMYCIN RESISTANCE PROTEIN/DIOXYGENASE"/>
    <property type="match status" value="1"/>
</dbReference>
<accession>A0ABP8KD10</accession>
<dbReference type="EMBL" id="BAABGM010000011">
    <property type="protein sequence ID" value="GAA4404085.1"/>
    <property type="molecule type" value="Genomic_DNA"/>
</dbReference>
<dbReference type="RefSeq" id="WP_345204455.1">
    <property type="nucleotide sequence ID" value="NZ_BAABGM010000011.1"/>
</dbReference>
<dbReference type="InterPro" id="IPR004360">
    <property type="entry name" value="Glyas_Fos-R_dOase_dom"/>
</dbReference>
<dbReference type="PANTHER" id="PTHR36437:SF2">
    <property type="entry name" value="GLYOXALASE_BLEOMYCIN RESISTANCE PROTEIN_DIOXYGENASE"/>
    <property type="match status" value="1"/>
</dbReference>